<feature type="region of interest" description="Disordered" evidence="2">
    <location>
        <begin position="105"/>
        <end position="129"/>
    </location>
</feature>
<dbReference type="GO" id="GO:0031053">
    <property type="term" value="P:primary miRNA processing"/>
    <property type="evidence" value="ECO:0007669"/>
    <property type="project" value="InterPro"/>
</dbReference>
<dbReference type="InterPro" id="IPR040375">
    <property type="entry name" value="DGCR8"/>
</dbReference>
<dbReference type="GO" id="GO:0020037">
    <property type="term" value="F:heme binding"/>
    <property type="evidence" value="ECO:0007669"/>
    <property type="project" value="InterPro"/>
</dbReference>
<name>A0A383QSB9_AMOPA</name>
<feature type="domain" description="DRBM" evidence="3">
    <location>
        <begin position="209"/>
        <end position="243"/>
    </location>
</feature>
<dbReference type="Pfam" id="PF00035">
    <property type="entry name" value="dsrm"/>
    <property type="match status" value="1"/>
</dbReference>
<dbReference type="PROSITE" id="PS50137">
    <property type="entry name" value="DS_RBD"/>
    <property type="match status" value="1"/>
</dbReference>
<evidence type="ECO:0000259" key="3">
    <source>
        <dbReference type="PROSITE" id="PS50137"/>
    </source>
</evidence>
<proteinExistence type="evidence at transcript level"/>
<gene>
    <name evidence="4" type="primary">TR13520</name>
</gene>
<accession>A0A383QSB9</accession>
<dbReference type="PANTHER" id="PTHR13482">
    <property type="entry name" value="MICRORNA PROCESSOR COMPLEX SUBUNIT DGCR8"/>
    <property type="match status" value="1"/>
</dbReference>
<dbReference type="EMBL" id="LS991995">
    <property type="protein sequence ID" value="SYV98075.1"/>
    <property type="molecule type" value="mRNA"/>
</dbReference>
<dbReference type="GO" id="GO:0042802">
    <property type="term" value="F:identical protein binding"/>
    <property type="evidence" value="ECO:0007669"/>
    <property type="project" value="InterPro"/>
</dbReference>
<dbReference type="GO" id="GO:0003725">
    <property type="term" value="F:double-stranded RNA binding"/>
    <property type="evidence" value="ECO:0007669"/>
    <property type="project" value="TreeGrafter"/>
</dbReference>
<dbReference type="GO" id="GO:0070877">
    <property type="term" value="C:microprocessor complex"/>
    <property type="evidence" value="ECO:0007669"/>
    <property type="project" value="InterPro"/>
</dbReference>
<evidence type="ECO:0000313" key="4">
    <source>
        <dbReference type="EMBL" id="SYV98075.1"/>
    </source>
</evidence>
<dbReference type="InterPro" id="IPR014720">
    <property type="entry name" value="dsRBD_dom"/>
</dbReference>
<reference evidence="4" key="1">
    <citation type="submission" date="2018-08" db="EMBL/GenBank/DDBJ databases">
        <authorList>
            <person name="Ferrada E.E."/>
            <person name="Latorre B.A."/>
        </authorList>
    </citation>
    <scope>NUCLEOTIDE SEQUENCE</scope>
</reference>
<dbReference type="SMART" id="SM00358">
    <property type="entry name" value="DSRM"/>
    <property type="match status" value="2"/>
</dbReference>
<keyword evidence="1" id="KW-0694">RNA-binding</keyword>
<sequence length="492" mass="56864">MEEVEAQNGTKRPREDEGEGGGEDVGFFIDKTGQDPAAEKPPPKVASGPKYELPPGWAEFHHQWGLPFFVHEATGAISVTRPFMLPRDTQKEACPIPYYVLPRPAPWDEDTLQPPQKRPKQDDTGPTSVDDYRAYWTFLNELYKEARRRMKPGTAQEEVGDEDLGEISIPQLLKKPPLVALNEYCALVLKTKPVLKEGYTQDSKVTHSIQVEIDGRAYGQGNANTKKKARQLAAMNTLEMLFPDLYKVDPEGDTPVVQKPVQEKYDRMDIRDPTLADGYEADNVRAPYLLLQSYMSRYRRHEDPEVKMIEVDPSHSEEDAEKFNANFRFKFEMTYDNITVSDYARSKKHARQRGSQLIMAELHPTLRFWGSVLRMYDQTRELFRERSDEKDLADLALRGNFDKPNVELLERLKTDMRRLYPNRPKEGPTPVPTSAGEILERHWLPDGETGLLPLGRYQPRMERQEERFLKELEDVERREAQVVEELEKEKKN</sequence>
<evidence type="ECO:0000256" key="1">
    <source>
        <dbReference type="PROSITE-ProRule" id="PRU00266"/>
    </source>
</evidence>
<organism evidence="4">
    <name type="scientific">Amoebidium parasiticum</name>
    <dbReference type="NCBI Taxonomy" id="4881"/>
    <lineage>
        <taxon>Eukaryota</taxon>
        <taxon>Ichthyosporea</taxon>
        <taxon>Ichthyophonida</taxon>
        <taxon>Amoebidiaceae</taxon>
        <taxon>Amoebidium</taxon>
    </lineage>
</organism>
<protein>
    <submittedName>
        <fullName evidence="4">Pasha</fullName>
    </submittedName>
</protein>
<dbReference type="SUPFAM" id="SSF54768">
    <property type="entry name" value="dsRNA-binding domain-like"/>
    <property type="match status" value="1"/>
</dbReference>
<dbReference type="Gene3D" id="3.30.160.20">
    <property type="match status" value="2"/>
</dbReference>
<dbReference type="PANTHER" id="PTHR13482:SF3">
    <property type="entry name" value="MICROPROCESSOR COMPLEX SUBUNIT DGCR8"/>
    <property type="match status" value="1"/>
</dbReference>
<evidence type="ECO:0000256" key="2">
    <source>
        <dbReference type="SAM" id="MobiDB-lite"/>
    </source>
</evidence>
<dbReference type="GO" id="GO:0070878">
    <property type="term" value="F:primary miRNA binding"/>
    <property type="evidence" value="ECO:0007669"/>
    <property type="project" value="TreeGrafter"/>
</dbReference>
<dbReference type="Gene3D" id="2.20.70.10">
    <property type="match status" value="1"/>
</dbReference>
<feature type="region of interest" description="Disordered" evidence="2">
    <location>
        <begin position="1"/>
        <end position="52"/>
    </location>
</feature>
<dbReference type="AlphaFoldDB" id="A0A383QSB9"/>